<dbReference type="AlphaFoldDB" id="A0AAN6RDM1"/>
<organism evidence="1 2">
    <name type="scientific">Pseudopithomyces chartarum</name>
    <dbReference type="NCBI Taxonomy" id="1892770"/>
    <lineage>
        <taxon>Eukaryota</taxon>
        <taxon>Fungi</taxon>
        <taxon>Dikarya</taxon>
        <taxon>Ascomycota</taxon>
        <taxon>Pezizomycotina</taxon>
        <taxon>Dothideomycetes</taxon>
        <taxon>Pleosporomycetidae</taxon>
        <taxon>Pleosporales</taxon>
        <taxon>Massarineae</taxon>
        <taxon>Didymosphaeriaceae</taxon>
        <taxon>Pseudopithomyces</taxon>
    </lineage>
</organism>
<reference evidence="1 2" key="1">
    <citation type="submission" date="2021-02" db="EMBL/GenBank/DDBJ databases">
        <title>Genome assembly of Pseudopithomyces chartarum.</title>
        <authorList>
            <person name="Jauregui R."/>
            <person name="Singh J."/>
            <person name="Voisey C."/>
        </authorList>
    </citation>
    <scope>NUCLEOTIDE SEQUENCE [LARGE SCALE GENOMIC DNA]</scope>
    <source>
        <strain evidence="1 2">AGR01</strain>
    </source>
</reference>
<dbReference type="Proteomes" id="UP001280581">
    <property type="component" value="Unassembled WGS sequence"/>
</dbReference>
<gene>
    <name evidence="1" type="ORF">GRF29_1536g598671</name>
</gene>
<sequence length="275" mass="31725">MQKAFDLSEWAAKNLDQEIISKNVKDMEAFQMELQDRFNDYNGGLIRDRLAVFRSIEGRKFFVYLSRVHMTANKFLDHTTRSSDTDPATVEITLPFYSWQLAIGTGFWRSHSISTSLHHDTHLNADSVGIPSARAGTFYEHEPLMRVAQMVNFAYYAQDSTLLSAIHDTIRNRLIKHEYASAQEILDAIKFVWTDRPFSFALNARYSKMRKILLTHFLRVRKAVLTEQQKYFEEIVSETGGKNGAFCKAYDLGVAWCEMTGLEDEDLDNKKLTPK</sequence>
<evidence type="ECO:0000313" key="1">
    <source>
        <dbReference type="EMBL" id="KAK3197100.1"/>
    </source>
</evidence>
<dbReference type="EMBL" id="WVTA01000021">
    <property type="protein sequence ID" value="KAK3197100.1"/>
    <property type="molecule type" value="Genomic_DNA"/>
</dbReference>
<name>A0AAN6RDM1_9PLEO</name>
<accession>A0AAN6RDM1</accession>
<protein>
    <submittedName>
        <fullName evidence="1">Uncharacterized protein</fullName>
    </submittedName>
</protein>
<evidence type="ECO:0000313" key="2">
    <source>
        <dbReference type="Proteomes" id="UP001280581"/>
    </source>
</evidence>
<comment type="caution">
    <text evidence="1">The sequence shown here is derived from an EMBL/GenBank/DDBJ whole genome shotgun (WGS) entry which is preliminary data.</text>
</comment>
<proteinExistence type="predicted"/>
<keyword evidence="2" id="KW-1185">Reference proteome</keyword>